<dbReference type="PROSITE" id="PS51021">
    <property type="entry name" value="BAR"/>
    <property type="match status" value="1"/>
</dbReference>
<evidence type="ECO:0000256" key="3">
    <source>
        <dbReference type="ARBA" id="ARBA00018186"/>
    </source>
</evidence>
<dbReference type="SUPFAM" id="SSF50044">
    <property type="entry name" value="SH3-domain"/>
    <property type="match status" value="1"/>
</dbReference>
<dbReference type="CDD" id="cd00160">
    <property type="entry name" value="RhoGEF"/>
    <property type="match status" value="1"/>
</dbReference>
<dbReference type="GO" id="GO:0035556">
    <property type="term" value="P:intracellular signal transduction"/>
    <property type="evidence" value="ECO:0007669"/>
    <property type="project" value="InterPro"/>
</dbReference>
<dbReference type="InterPro" id="IPR001331">
    <property type="entry name" value="GDS_CDC24_CS"/>
</dbReference>
<sequence length="670" mass="78236">MEEKALIEPPFHAIKSKLHKDTFTIIDNTFPKRHKITTENNHQQSWSSNNTLYKDYGTNKKNRTRSVPSSSSSPSLPLIKRSTTGTSISSTSSTMSTSSWAQWFSTPPSLPPIPSKKKPISPEKRARVIQELIETEKSYQSDMELVQEIYCDHGPLSKLEKKQVFINLTDIIMFEKEFTRSLCQIVGDDNNVGLLCQIFTNMMDPMERVYTEYCKRHEDALCKIQELSQSNDTVQAYFKKCQQDIQGRTTCWDLPSLLIKPVQRVLKYPLLLREILQLTPEYDVDYDQLVIVTSRMEQVADHINEIKKRKDIVEQLLVNDHKKKVKTKHFKHVPVHSLNKKWTRKVYLKKQHSVAGTQDALFDNIYQQFESRQESIKQFEKQALEWLIKIKESELVLKELLYSFGTQDNILIEQLLSQIAHDIASTETMIQISVCDRIESFLKLFKNPMHVIQKRNRKWIDYDRACHILSKGEVPDKQLQAEAEAYVSLNAHLLDELPIFLSLTSNYFDIVLDEFVGIQAFYWRQRQFAWRPLLRSAFDMKWTSIDSEHTAQISQVQRKLSVLLNDDEEYADEGPVMSWVDFLHEAKTKSSKDDIPYIPSIDDTQKGLFDEPVFRCTVLTDYETKEKLKIQKGDVIQVWLITSDNDEQWWYGSMDSHQYGWFPSSICKKL</sequence>
<dbReference type="InterPro" id="IPR000219">
    <property type="entry name" value="DH_dom"/>
</dbReference>
<dbReference type="InterPro" id="IPR004148">
    <property type="entry name" value="BAR_dom"/>
</dbReference>
<evidence type="ECO:0000256" key="4">
    <source>
        <dbReference type="ARBA" id="ARBA00022443"/>
    </source>
</evidence>
<dbReference type="EMBL" id="PJQL01001342">
    <property type="protein sequence ID" value="RCH89139.1"/>
    <property type="molecule type" value="Genomic_DNA"/>
</dbReference>
<dbReference type="Gene3D" id="2.30.30.40">
    <property type="entry name" value="SH3 Domains"/>
    <property type="match status" value="1"/>
</dbReference>
<evidence type="ECO:0000259" key="10">
    <source>
        <dbReference type="PROSITE" id="PS50002"/>
    </source>
</evidence>
<dbReference type="AlphaFoldDB" id="A0A367JGY4"/>
<feature type="region of interest" description="Disordered" evidence="9">
    <location>
        <begin position="37"/>
        <end position="94"/>
    </location>
</feature>
<dbReference type="PROSITE" id="PS50010">
    <property type="entry name" value="DH_2"/>
    <property type="match status" value="1"/>
</dbReference>
<dbReference type="Proteomes" id="UP000252139">
    <property type="component" value="Unassembled WGS sequence"/>
</dbReference>
<feature type="compositionally biased region" description="Low complexity" evidence="9">
    <location>
        <begin position="66"/>
        <end position="94"/>
    </location>
</feature>
<dbReference type="Pfam" id="PF00621">
    <property type="entry name" value="RhoGEF"/>
    <property type="match status" value="1"/>
</dbReference>
<dbReference type="PANTHER" id="PTHR22834:SF20">
    <property type="entry name" value="SH3 DOMAIN-CONTAINING PROTEIN"/>
    <property type="match status" value="1"/>
</dbReference>
<evidence type="ECO:0000259" key="12">
    <source>
        <dbReference type="PROSITE" id="PS51021"/>
    </source>
</evidence>
<dbReference type="OrthoDB" id="10256089at2759"/>
<dbReference type="InterPro" id="IPR001452">
    <property type="entry name" value="SH3_domain"/>
</dbReference>
<dbReference type="PROSITE" id="PS00741">
    <property type="entry name" value="DH_1"/>
    <property type="match status" value="1"/>
</dbReference>
<dbReference type="Gene3D" id="1.20.1270.60">
    <property type="entry name" value="Arfaptin homology (AH) domain/BAR domain"/>
    <property type="match status" value="1"/>
</dbReference>
<protein>
    <recommendedName>
        <fullName evidence="3">Dynamin-binding protein</fullName>
    </recommendedName>
    <alternativeName>
        <fullName evidence="7">Scaffold protein Tuba</fullName>
    </alternativeName>
</protein>
<comment type="subcellular location">
    <subcellularLocation>
        <location evidence="1">Cell junction</location>
    </subcellularLocation>
    <subcellularLocation>
        <location evidence="2">Golgi apparatus</location>
        <location evidence="2">Golgi stack</location>
    </subcellularLocation>
</comment>
<evidence type="ECO:0000259" key="11">
    <source>
        <dbReference type="PROSITE" id="PS50010"/>
    </source>
</evidence>
<dbReference type="Pfam" id="PF03114">
    <property type="entry name" value="BAR"/>
    <property type="match status" value="1"/>
</dbReference>
<feature type="compositionally biased region" description="Polar residues" evidence="9">
    <location>
        <begin position="38"/>
        <end position="52"/>
    </location>
</feature>
<evidence type="ECO:0000256" key="9">
    <source>
        <dbReference type="SAM" id="MobiDB-lite"/>
    </source>
</evidence>
<dbReference type="GO" id="GO:0031991">
    <property type="term" value="P:regulation of actomyosin contractile ring contraction"/>
    <property type="evidence" value="ECO:0007669"/>
    <property type="project" value="TreeGrafter"/>
</dbReference>
<dbReference type="PANTHER" id="PTHR22834">
    <property type="entry name" value="NUCLEAR FUSION PROTEIN FUS2"/>
    <property type="match status" value="1"/>
</dbReference>
<dbReference type="GO" id="GO:0032955">
    <property type="term" value="P:regulation of division septum assembly"/>
    <property type="evidence" value="ECO:0007669"/>
    <property type="project" value="TreeGrafter"/>
</dbReference>
<dbReference type="Gene3D" id="1.20.900.10">
    <property type="entry name" value="Dbl homology (DH) domain"/>
    <property type="match status" value="1"/>
</dbReference>
<keyword evidence="5" id="KW-0344">Guanine-nucleotide releasing factor</keyword>
<organism evidence="13 14">
    <name type="scientific">Rhizopus azygosporus</name>
    <name type="common">Rhizopus microsporus var. azygosporus</name>
    <dbReference type="NCBI Taxonomy" id="86630"/>
    <lineage>
        <taxon>Eukaryota</taxon>
        <taxon>Fungi</taxon>
        <taxon>Fungi incertae sedis</taxon>
        <taxon>Mucoromycota</taxon>
        <taxon>Mucoromycotina</taxon>
        <taxon>Mucoromycetes</taxon>
        <taxon>Mucorales</taxon>
        <taxon>Mucorineae</taxon>
        <taxon>Rhizopodaceae</taxon>
        <taxon>Rhizopus</taxon>
    </lineage>
</organism>
<evidence type="ECO:0000256" key="7">
    <source>
        <dbReference type="ARBA" id="ARBA00032587"/>
    </source>
</evidence>
<dbReference type="InterPro" id="IPR035899">
    <property type="entry name" value="DBL_dom_sf"/>
</dbReference>
<feature type="domain" description="BAR" evidence="12">
    <location>
        <begin position="347"/>
        <end position="569"/>
    </location>
</feature>
<dbReference type="InterPro" id="IPR036028">
    <property type="entry name" value="SH3-like_dom_sf"/>
</dbReference>
<dbReference type="PROSITE" id="PS50002">
    <property type="entry name" value="SH3"/>
    <property type="match status" value="1"/>
</dbReference>
<dbReference type="SUPFAM" id="SSF103657">
    <property type="entry name" value="BAR/IMD domain-like"/>
    <property type="match status" value="1"/>
</dbReference>
<gene>
    <name evidence="13" type="ORF">CU097_008549</name>
</gene>
<dbReference type="STRING" id="86630.A0A367JGY4"/>
<evidence type="ECO:0000256" key="2">
    <source>
        <dbReference type="ARBA" id="ARBA00004348"/>
    </source>
</evidence>
<dbReference type="SMART" id="SM00325">
    <property type="entry name" value="RhoGEF"/>
    <property type="match status" value="1"/>
</dbReference>
<proteinExistence type="predicted"/>
<dbReference type="InterPro" id="IPR027267">
    <property type="entry name" value="AH/BAR_dom_sf"/>
</dbReference>
<evidence type="ECO:0000313" key="13">
    <source>
        <dbReference type="EMBL" id="RCH89139.1"/>
    </source>
</evidence>
<dbReference type="CDD" id="cd00174">
    <property type="entry name" value="SH3"/>
    <property type="match status" value="1"/>
</dbReference>
<feature type="domain" description="SH3" evidence="10">
    <location>
        <begin position="611"/>
        <end position="670"/>
    </location>
</feature>
<name>A0A367JGY4_RHIAZ</name>
<reference evidence="13 14" key="1">
    <citation type="journal article" date="2018" name="G3 (Bethesda)">
        <title>Phylogenetic and Phylogenomic Definition of Rhizopus Species.</title>
        <authorList>
            <person name="Gryganskyi A.P."/>
            <person name="Golan J."/>
            <person name="Dolatabadi S."/>
            <person name="Mondo S."/>
            <person name="Robb S."/>
            <person name="Idnurm A."/>
            <person name="Muszewska A."/>
            <person name="Steczkiewicz K."/>
            <person name="Masonjones S."/>
            <person name="Liao H.L."/>
            <person name="Gajdeczka M.T."/>
            <person name="Anike F."/>
            <person name="Vuek A."/>
            <person name="Anishchenko I.M."/>
            <person name="Voigt K."/>
            <person name="de Hoog G.S."/>
            <person name="Smith M.E."/>
            <person name="Heitman J."/>
            <person name="Vilgalys R."/>
            <person name="Stajich J.E."/>
        </authorList>
    </citation>
    <scope>NUCLEOTIDE SEQUENCE [LARGE SCALE GENOMIC DNA]</scope>
    <source>
        <strain evidence="13 14">CBS 357.93</strain>
    </source>
</reference>
<dbReference type="Pfam" id="PF07653">
    <property type="entry name" value="SH3_2"/>
    <property type="match status" value="1"/>
</dbReference>
<comment type="caution">
    <text evidence="13">The sequence shown here is derived from an EMBL/GenBank/DDBJ whole genome shotgun (WGS) entry which is preliminary data.</text>
</comment>
<evidence type="ECO:0000256" key="5">
    <source>
        <dbReference type="ARBA" id="ARBA00022658"/>
    </source>
</evidence>
<feature type="domain" description="DH" evidence="11">
    <location>
        <begin position="124"/>
        <end position="306"/>
    </location>
</feature>
<dbReference type="GO" id="GO:0005085">
    <property type="term" value="F:guanyl-nucleotide exchange factor activity"/>
    <property type="evidence" value="ECO:0007669"/>
    <property type="project" value="UniProtKB-KW"/>
</dbReference>
<keyword evidence="14" id="KW-1185">Reference proteome</keyword>
<dbReference type="InterPro" id="IPR051492">
    <property type="entry name" value="Dynamin-Rho_GEF"/>
</dbReference>
<accession>A0A367JGY4</accession>
<keyword evidence="6" id="KW-0965">Cell junction</keyword>
<keyword evidence="4 8" id="KW-0728">SH3 domain</keyword>
<dbReference type="GO" id="GO:0005795">
    <property type="term" value="C:Golgi stack"/>
    <property type="evidence" value="ECO:0007669"/>
    <property type="project" value="UniProtKB-SubCell"/>
</dbReference>
<evidence type="ECO:0000313" key="14">
    <source>
        <dbReference type="Proteomes" id="UP000252139"/>
    </source>
</evidence>
<evidence type="ECO:0000256" key="6">
    <source>
        <dbReference type="ARBA" id="ARBA00022949"/>
    </source>
</evidence>
<evidence type="ECO:0000256" key="1">
    <source>
        <dbReference type="ARBA" id="ARBA00004282"/>
    </source>
</evidence>
<evidence type="ECO:0000256" key="8">
    <source>
        <dbReference type="PROSITE-ProRule" id="PRU00192"/>
    </source>
</evidence>
<dbReference type="SUPFAM" id="SSF48065">
    <property type="entry name" value="DBL homology domain (DH-domain)"/>
    <property type="match status" value="1"/>
</dbReference>